<proteinExistence type="predicted"/>
<evidence type="ECO:0000256" key="1">
    <source>
        <dbReference type="SAM" id="MobiDB-lite"/>
    </source>
</evidence>
<organism evidence="2 3">
    <name type="scientific">Rhizocola hellebori</name>
    <dbReference type="NCBI Taxonomy" id="1392758"/>
    <lineage>
        <taxon>Bacteria</taxon>
        <taxon>Bacillati</taxon>
        <taxon>Actinomycetota</taxon>
        <taxon>Actinomycetes</taxon>
        <taxon>Micromonosporales</taxon>
        <taxon>Micromonosporaceae</taxon>
        <taxon>Rhizocola</taxon>
    </lineage>
</organism>
<evidence type="ECO:0000313" key="2">
    <source>
        <dbReference type="EMBL" id="GIH06669.1"/>
    </source>
</evidence>
<reference evidence="2" key="1">
    <citation type="submission" date="2021-01" db="EMBL/GenBank/DDBJ databases">
        <title>Whole genome shotgun sequence of Rhizocola hellebori NBRC 109834.</title>
        <authorList>
            <person name="Komaki H."/>
            <person name="Tamura T."/>
        </authorList>
    </citation>
    <scope>NUCLEOTIDE SEQUENCE</scope>
    <source>
        <strain evidence="2">NBRC 109834</strain>
    </source>
</reference>
<comment type="caution">
    <text evidence="2">The sequence shown here is derived from an EMBL/GenBank/DDBJ whole genome shotgun (WGS) entry which is preliminary data.</text>
</comment>
<protein>
    <submittedName>
        <fullName evidence="2">Uncharacterized protein</fullName>
    </submittedName>
</protein>
<evidence type="ECO:0000313" key="3">
    <source>
        <dbReference type="Proteomes" id="UP000612899"/>
    </source>
</evidence>
<name>A0A8J3VGS4_9ACTN</name>
<keyword evidence="3" id="KW-1185">Reference proteome</keyword>
<gene>
    <name evidence="2" type="ORF">Rhe02_47360</name>
</gene>
<dbReference type="Proteomes" id="UP000612899">
    <property type="component" value="Unassembled WGS sequence"/>
</dbReference>
<accession>A0A8J3VGS4</accession>
<feature type="region of interest" description="Disordered" evidence="1">
    <location>
        <begin position="82"/>
        <end position="111"/>
    </location>
</feature>
<dbReference type="AlphaFoldDB" id="A0A8J3VGS4"/>
<sequence>MPGFGCDPAGARIVPCSTTPSLPANDTSVAVTPDGAALEGDAGNPNVAIVMTTNSFLHCRIATLPSAGTAPATLADERPLAKGEHTWRARGAGTLSPPTGMRLTSRHGEKA</sequence>
<dbReference type="EMBL" id="BONY01000029">
    <property type="protein sequence ID" value="GIH06669.1"/>
    <property type="molecule type" value="Genomic_DNA"/>
</dbReference>